<dbReference type="VEuPathDB" id="FungiDB:MFRU_003g01750"/>
<organism evidence="2 3">
    <name type="scientific">Monilinia fructicola</name>
    <name type="common">Brown rot fungus</name>
    <name type="synonym">Ciboria fructicola</name>
    <dbReference type="NCBI Taxonomy" id="38448"/>
    <lineage>
        <taxon>Eukaryota</taxon>
        <taxon>Fungi</taxon>
        <taxon>Dikarya</taxon>
        <taxon>Ascomycota</taxon>
        <taxon>Pezizomycotina</taxon>
        <taxon>Leotiomycetes</taxon>
        <taxon>Helotiales</taxon>
        <taxon>Sclerotiniaceae</taxon>
        <taxon>Monilinia</taxon>
    </lineage>
</organism>
<evidence type="ECO:0000256" key="1">
    <source>
        <dbReference type="SAM" id="Phobius"/>
    </source>
</evidence>
<proteinExistence type="predicted"/>
<evidence type="ECO:0000313" key="2">
    <source>
        <dbReference type="EMBL" id="KAA8572659.1"/>
    </source>
</evidence>
<dbReference type="AlphaFoldDB" id="A0A5M9JWZ9"/>
<dbReference type="EMBL" id="VICG01000004">
    <property type="protein sequence ID" value="KAA8572659.1"/>
    <property type="molecule type" value="Genomic_DNA"/>
</dbReference>
<keyword evidence="1" id="KW-0472">Membrane</keyword>
<keyword evidence="1" id="KW-1133">Transmembrane helix</keyword>
<reference evidence="2 3" key="1">
    <citation type="submission" date="2019-06" db="EMBL/GenBank/DDBJ databases">
        <title>Genome Sequence of the Brown Rot Fungal Pathogen Monilinia fructicola.</title>
        <authorList>
            <person name="De Miccolis Angelini R.M."/>
            <person name="Landi L."/>
            <person name="Abate D."/>
            <person name="Pollastro S."/>
            <person name="Romanazzi G."/>
            <person name="Faretra F."/>
        </authorList>
    </citation>
    <scope>NUCLEOTIDE SEQUENCE [LARGE SCALE GENOMIC DNA]</scope>
    <source>
        <strain evidence="2 3">Mfrc123</strain>
    </source>
</reference>
<protein>
    <submittedName>
        <fullName evidence="2">Uncharacterized protein</fullName>
    </submittedName>
</protein>
<feature type="transmembrane region" description="Helical" evidence="1">
    <location>
        <begin position="39"/>
        <end position="59"/>
    </location>
</feature>
<dbReference type="Proteomes" id="UP000322873">
    <property type="component" value="Unassembled WGS sequence"/>
</dbReference>
<accession>A0A5M9JWZ9</accession>
<sequence>MLLFLWSTKHHNSRHIRTIQRIHIQSILYLGPIQRWQHMFYLVLILVFLTNIFCLCYFIRQRGLVTDFTETQNLFALAVNSPPSQRLGGSCGAGPQGDQLNVDFHVEHEENTSHFLFEGGE</sequence>
<name>A0A5M9JWZ9_MONFR</name>
<gene>
    <name evidence="2" type="ORF">EYC84_003253</name>
</gene>
<comment type="caution">
    <text evidence="2">The sequence shown here is derived from an EMBL/GenBank/DDBJ whole genome shotgun (WGS) entry which is preliminary data.</text>
</comment>
<evidence type="ECO:0000313" key="3">
    <source>
        <dbReference type="Proteomes" id="UP000322873"/>
    </source>
</evidence>
<keyword evidence="1" id="KW-0812">Transmembrane</keyword>
<keyword evidence="3" id="KW-1185">Reference proteome</keyword>